<evidence type="ECO:0000313" key="3">
    <source>
        <dbReference type="Proteomes" id="UP001157440"/>
    </source>
</evidence>
<dbReference type="AlphaFoldDB" id="A0AA37TFM2"/>
<evidence type="ECO:0000256" key="1">
    <source>
        <dbReference type="SAM" id="SignalP"/>
    </source>
</evidence>
<evidence type="ECO:0000313" key="2">
    <source>
        <dbReference type="EMBL" id="GLS69347.1"/>
    </source>
</evidence>
<proteinExistence type="predicted"/>
<sequence length="131" mass="13891">MPARPAPVTEHRVSTKTLILAGLLALGAGQGASASDATYPTAPYQPRAFVFTAPNGPTVLRTEGCCQVIVPPGRPDLAVPPVPVAEVMNGGGFGYTGFDYFSDQITEGRFGARKRPKEYVIAPAYIIPPRY</sequence>
<feature type="signal peptide" evidence="1">
    <location>
        <begin position="1"/>
        <end position="34"/>
    </location>
</feature>
<organism evidence="2 3">
    <name type="scientific">Methylobacterium tardum</name>
    <dbReference type="NCBI Taxonomy" id="374432"/>
    <lineage>
        <taxon>Bacteria</taxon>
        <taxon>Pseudomonadati</taxon>
        <taxon>Pseudomonadota</taxon>
        <taxon>Alphaproteobacteria</taxon>
        <taxon>Hyphomicrobiales</taxon>
        <taxon>Methylobacteriaceae</taxon>
        <taxon>Methylobacterium</taxon>
    </lineage>
</organism>
<evidence type="ECO:0008006" key="4">
    <source>
        <dbReference type="Google" id="ProtNLM"/>
    </source>
</evidence>
<comment type="caution">
    <text evidence="2">The sequence shown here is derived from an EMBL/GenBank/DDBJ whole genome shotgun (WGS) entry which is preliminary data.</text>
</comment>
<name>A0AA37TFM2_9HYPH</name>
<accession>A0AA37TFM2</accession>
<protein>
    <recommendedName>
        <fullName evidence="4">Porin</fullName>
    </recommendedName>
</protein>
<keyword evidence="1" id="KW-0732">Signal</keyword>
<keyword evidence="3" id="KW-1185">Reference proteome</keyword>
<reference evidence="3" key="1">
    <citation type="journal article" date="2019" name="Int. J. Syst. Evol. Microbiol.">
        <title>The Global Catalogue of Microorganisms (GCM) 10K type strain sequencing project: providing services to taxonomists for standard genome sequencing and annotation.</title>
        <authorList>
            <consortium name="The Broad Institute Genomics Platform"/>
            <consortium name="The Broad Institute Genome Sequencing Center for Infectious Disease"/>
            <person name="Wu L."/>
            <person name="Ma J."/>
        </authorList>
    </citation>
    <scope>NUCLEOTIDE SEQUENCE [LARGE SCALE GENOMIC DNA]</scope>
    <source>
        <strain evidence="3">NBRC 103632</strain>
    </source>
</reference>
<dbReference type="EMBL" id="BSPL01000011">
    <property type="protein sequence ID" value="GLS69347.1"/>
    <property type="molecule type" value="Genomic_DNA"/>
</dbReference>
<feature type="chain" id="PRO_5041258438" description="Porin" evidence="1">
    <location>
        <begin position="35"/>
        <end position="131"/>
    </location>
</feature>
<dbReference type="Proteomes" id="UP001157440">
    <property type="component" value="Unassembled WGS sequence"/>
</dbReference>
<gene>
    <name evidence="2" type="ORF">GCM10007890_13600</name>
</gene>